<comment type="caution">
    <text evidence="1">The sequence shown here is derived from an EMBL/GenBank/DDBJ whole genome shotgun (WGS) entry which is preliminary data.</text>
</comment>
<proteinExistence type="predicted"/>
<dbReference type="AlphaFoldDB" id="A0AAV6VGG3"/>
<evidence type="ECO:0000313" key="1">
    <source>
        <dbReference type="EMBL" id="KAG8195077.1"/>
    </source>
</evidence>
<keyword evidence="2" id="KW-1185">Reference proteome</keyword>
<sequence>MCNNNKKKPSKKRSYGTFGITCEQACHKSNIWQGLCTWRFACARKKAGSLKGEECIVSAECLASRWQVINRTDGRNAVIHGQTTGMQRSDEKNDILMIVPHANALLSQ</sequence>
<organism evidence="1 2">
    <name type="scientific">Oedothorax gibbosus</name>
    <dbReference type="NCBI Taxonomy" id="931172"/>
    <lineage>
        <taxon>Eukaryota</taxon>
        <taxon>Metazoa</taxon>
        <taxon>Ecdysozoa</taxon>
        <taxon>Arthropoda</taxon>
        <taxon>Chelicerata</taxon>
        <taxon>Arachnida</taxon>
        <taxon>Araneae</taxon>
        <taxon>Araneomorphae</taxon>
        <taxon>Entelegynae</taxon>
        <taxon>Araneoidea</taxon>
        <taxon>Linyphiidae</taxon>
        <taxon>Erigoninae</taxon>
        <taxon>Oedothorax</taxon>
    </lineage>
</organism>
<dbReference type="Proteomes" id="UP000827092">
    <property type="component" value="Unassembled WGS sequence"/>
</dbReference>
<evidence type="ECO:0000313" key="2">
    <source>
        <dbReference type="Proteomes" id="UP000827092"/>
    </source>
</evidence>
<gene>
    <name evidence="1" type="ORF">JTE90_029656</name>
</gene>
<accession>A0AAV6VGG3</accession>
<name>A0AAV6VGG3_9ARAC</name>
<reference evidence="1 2" key="1">
    <citation type="journal article" date="2022" name="Nat. Ecol. Evol.">
        <title>A masculinizing supergene underlies an exaggerated male reproductive morph in a spider.</title>
        <authorList>
            <person name="Hendrickx F."/>
            <person name="De Corte Z."/>
            <person name="Sonet G."/>
            <person name="Van Belleghem S.M."/>
            <person name="Kostlbacher S."/>
            <person name="Vangestel C."/>
        </authorList>
    </citation>
    <scope>NUCLEOTIDE SEQUENCE [LARGE SCALE GENOMIC DNA]</scope>
    <source>
        <strain evidence="1">W744_W776</strain>
    </source>
</reference>
<dbReference type="EMBL" id="JAFNEN010000094">
    <property type="protein sequence ID" value="KAG8195077.1"/>
    <property type="molecule type" value="Genomic_DNA"/>
</dbReference>
<protein>
    <submittedName>
        <fullName evidence="1">Uncharacterized protein</fullName>
    </submittedName>
</protein>